<comment type="caution">
    <text evidence="5">The sequence shown here is derived from an EMBL/GenBank/DDBJ whole genome shotgun (WGS) entry which is preliminary data.</text>
</comment>
<dbReference type="PROSITE" id="PS51417">
    <property type="entry name" value="ARF"/>
    <property type="match status" value="1"/>
</dbReference>
<evidence type="ECO:0000313" key="5">
    <source>
        <dbReference type="EMBL" id="GAU92860.1"/>
    </source>
</evidence>
<dbReference type="InterPro" id="IPR053254">
    <property type="entry name" value="Arf-like_GTPase"/>
</dbReference>
<evidence type="ECO:0008006" key="7">
    <source>
        <dbReference type="Google" id="ProtNLM"/>
    </source>
</evidence>
<keyword evidence="4" id="KW-0479">Metal-binding</keyword>
<organism evidence="5 6">
    <name type="scientific">Ramazzottius varieornatus</name>
    <name type="common">Water bear</name>
    <name type="synonym">Tardigrade</name>
    <dbReference type="NCBI Taxonomy" id="947166"/>
    <lineage>
        <taxon>Eukaryota</taxon>
        <taxon>Metazoa</taxon>
        <taxon>Ecdysozoa</taxon>
        <taxon>Tardigrada</taxon>
        <taxon>Eutardigrada</taxon>
        <taxon>Parachela</taxon>
        <taxon>Hypsibioidea</taxon>
        <taxon>Ramazzottiidae</taxon>
        <taxon>Ramazzottius</taxon>
    </lineage>
</organism>
<dbReference type="OrthoDB" id="41266at2759"/>
<sequence length="275" mass="30529">MFLTLSPFVASSITALLHENVLDFSSPLYPIFGTASFLALGGYFWRRHDQSIILKALKEEAIGNVKARRKTLQLLPINISEVNPDERKRNVVVVGLTGAGKTSFLNAFLHPDTSFSARKEPLPTMGVKMTIADLHGLKQTYYEVGGNDNTLMFIKEFVHMAHLVIFVVDAAAEDDDLAKARELYQLIAKERHFVGPVVVLAGKQDLPGAKSVVEIYHILEIAETDDAYVLPASFVSSSYDQDEFALESQATITATKNIYRNIHTTVGNLLYRTIL</sequence>
<evidence type="ECO:0000256" key="3">
    <source>
        <dbReference type="PIRSR" id="PIRSR606689-1"/>
    </source>
</evidence>
<dbReference type="GO" id="GO:0046872">
    <property type="term" value="F:metal ion binding"/>
    <property type="evidence" value="ECO:0007669"/>
    <property type="project" value="UniProtKB-KW"/>
</dbReference>
<evidence type="ECO:0000256" key="2">
    <source>
        <dbReference type="ARBA" id="ARBA00023134"/>
    </source>
</evidence>
<feature type="binding site" evidence="4">
    <location>
        <position position="124"/>
    </location>
    <ligand>
        <name>Mg(2+)</name>
        <dbReference type="ChEBI" id="CHEBI:18420"/>
    </ligand>
</feature>
<protein>
    <recommendedName>
        <fullName evidence="7">G domain-containing protein</fullName>
    </recommendedName>
</protein>
<dbReference type="Gene3D" id="3.40.50.300">
    <property type="entry name" value="P-loop containing nucleotide triphosphate hydrolases"/>
    <property type="match status" value="1"/>
</dbReference>
<accession>A0A1D1UWC7</accession>
<keyword evidence="6" id="KW-1185">Reference proteome</keyword>
<feature type="binding site" evidence="3">
    <location>
        <begin position="95"/>
        <end position="102"/>
    </location>
    <ligand>
        <name>GTP</name>
        <dbReference type="ChEBI" id="CHEBI:37565"/>
    </ligand>
</feature>
<proteinExistence type="predicted"/>
<dbReference type="AlphaFoldDB" id="A0A1D1UWC7"/>
<dbReference type="InterPro" id="IPR027417">
    <property type="entry name" value="P-loop_NTPase"/>
</dbReference>
<dbReference type="GO" id="GO:0003924">
    <property type="term" value="F:GTPase activity"/>
    <property type="evidence" value="ECO:0007669"/>
    <property type="project" value="InterPro"/>
</dbReference>
<dbReference type="EMBL" id="BDGG01000002">
    <property type="protein sequence ID" value="GAU92860.1"/>
    <property type="molecule type" value="Genomic_DNA"/>
</dbReference>
<keyword evidence="1 3" id="KW-0547">Nucleotide-binding</keyword>
<dbReference type="STRING" id="947166.A0A1D1UWC7"/>
<evidence type="ECO:0000313" key="6">
    <source>
        <dbReference type="Proteomes" id="UP000186922"/>
    </source>
</evidence>
<dbReference type="InterPro" id="IPR006689">
    <property type="entry name" value="Small_GTPase_ARF/SAR"/>
</dbReference>
<dbReference type="Pfam" id="PF00025">
    <property type="entry name" value="Arf"/>
    <property type="match status" value="1"/>
</dbReference>
<evidence type="ECO:0000256" key="1">
    <source>
        <dbReference type="ARBA" id="ARBA00022741"/>
    </source>
</evidence>
<evidence type="ECO:0000256" key="4">
    <source>
        <dbReference type="PIRSR" id="PIRSR606689-2"/>
    </source>
</evidence>
<feature type="binding site" evidence="4">
    <location>
        <position position="102"/>
    </location>
    <ligand>
        <name>Mg(2+)</name>
        <dbReference type="ChEBI" id="CHEBI:18420"/>
    </ligand>
</feature>
<name>A0A1D1UWC7_RAMVA</name>
<feature type="binding site" evidence="3">
    <location>
        <position position="146"/>
    </location>
    <ligand>
        <name>GTP</name>
        <dbReference type="ChEBI" id="CHEBI:37565"/>
    </ligand>
</feature>
<dbReference type="SMART" id="SM00177">
    <property type="entry name" value="ARF"/>
    <property type="match status" value="1"/>
</dbReference>
<keyword evidence="2 3" id="KW-0342">GTP-binding</keyword>
<dbReference type="SUPFAM" id="SSF52540">
    <property type="entry name" value="P-loop containing nucleoside triphosphate hydrolases"/>
    <property type="match status" value="1"/>
</dbReference>
<dbReference type="PANTHER" id="PTHR46724">
    <property type="entry name" value="ADP-RIBOSYLATION FACTOR-LIKE PROTEIN 9-RELATED"/>
    <property type="match status" value="1"/>
</dbReference>
<gene>
    <name evidence="5" type="primary">RvY_04886-1</name>
    <name evidence="5" type="synonym">RvY_04886.1</name>
    <name evidence="5" type="ORF">RvY_04886</name>
</gene>
<keyword evidence="4" id="KW-0460">Magnesium</keyword>
<reference evidence="5 6" key="1">
    <citation type="journal article" date="2016" name="Nat. Commun.">
        <title>Extremotolerant tardigrade genome and improved radiotolerance of human cultured cells by tardigrade-unique protein.</title>
        <authorList>
            <person name="Hashimoto T."/>
            <person name="Horikawa D.D."/>
            <person name="Saito Y."/>
            <person name="Kuwahara H."/>
            <person name="Kozuka-Hata H."/>
            <person name="Shin-I T."/>
            <person name="Minakuchi Y."/>
            <person name="Ohishi K."/>
            <person name="Motoyama A."/>
            <person name="Aizu T."/>
            <person name="Enomoto A."/>
            <person name="Kondo K."/>
            <person name="Tanaka S."/>
            <person name="Hara Y."/>
            <person name="Koshikawa S."/>
            <person name="Sagara H."/>
            <person name="Miura T."/>
            <person name="Yokobori S."/>
            <person name="Miyagawa K."/>
            <person name="Suzuki Y."/>
            <person name="Kubo T."/>
            <person name="Oyama M."/>
            <person name="Kohara Y."/>
            <person name="Fujiyama A."/>
            <person name="Arakawa K."/>
            <person name="Katayama T."/>
            <person name="Toyoda A."/>
            <person name="Kunieda T."/>
        </authorList>
    </citation>
    <scope>NUCLEOTIDE SEQUENCE [LARGE SCALE GENOMIC DNA]</scope>
    <source>
        <strain evidence="5 6">YOKOZUNA-1</strain>
    </source>
</reference>
<dbReference type="GO" id="GO:0005525">
    <property type="term" value="F:GTP binding"/>
    <property type="evidence" value="ECO:0007669"/>
    <property type="project" value="UniProtKB-KW"/>
</dbReference>
<dbReference type="Proteomes" id="UP000186922">
    <property type="component" value="Unassembled WGS sequence"/>
</dbReference>